<feature type="transmembrane region" description="Helical" evidence="6">
    <location>
        <begin position="262"/>
        <end position="285"/>
    </location>
</feature>
<proteinExistence type="predicted"/>
<dbReference type="PANTHER" id="PTHR40277:SF1">
    <property type="entry name" value="BLL5419 PROTEIN"/>
    <property type="match status" value="1"/>
</dbReference>
<dbReference type="EMBL" id="QBKS01000002">
    <property type="protein sequence ID" value="PTX54511.1"/>
    <property type="molecule type" value="Genomic_DNA"/>
</dbReference>
<keyword evidence="5 6" id="KW-0472">Membrane</keyword>
<evidence type="ECO:0000256" key="3">
    <source>
        <dbReference type="ARBA" id="ARBA00022692"/>
    </source>
</evidence>
<dbReference type="GO" id="GO:0005886">
    <property type="term" value="C:plasma membrane"/>
    <property type="evidence" value="ECO:0007669"/>
    <property type="project" value="UniProtKB-SubCell"/>
</dbReference>
<evidence type="ECO:0000313" key="7">
    <source>
        <dbReference type="EMBL" id="PTX54511.1"/>
    </source>
</evidence>
<evidence type="ECO:0000256" key="4">
    <source>
        <dbReference type="ARBA" id="ARBA00022989"/>
    </source>
</evidence>
<keyword evidence="8" id="KW-1185">Reference proteome</keyword>
<sequence>MKARVLKFAVSIGCLLVLLRWADPTAVFAQLSGAEPVWIGAAFLALTAATFSMAARWQIVAKAFGLHFSYPFALREYYLAQLINTSLPGGVAGDVTRAVRARRAADMSSAALSVMAERMLGQVTIFALMFVGFAFVLFWPDGSGWARLGWIVLSSIAVGAAVILALARRDGATAAFLRTTMAQLKSPQILLHSAVTSFCLIFAFYACAQAIGTELSSKAFATVIPLVLSAMLVPLSVGGWGWREGAAAALFPLVGAPASAGIATGILYGVVVFIAALPAAFLLAASQNIEPFTPKRKPDLS</sequence>
<evidence type="ECO:0000256" key="6">
    <source>
        <dbReference type="SAM" id="Phobius"/>
    </source>
</evidence>
<name>A0A2T6BEL5_9RHOB</name>
<evidence type="ECO:0000256" key="5">
    <source>
        <dbReference type="ARBA" id="ARBA00023136"/>
    </source>
</evidence>
<dbReference type="InterPro" id="IPR022791">
    <property type="entry name" value="L-PG_synthase/AglD"/>
</dbReference>
<comment type="caution">
    <text evidence="7">The sequence shown here is derived from an EMBL/GenBank/DDBJ whole genome shotgun (WGS) entry which is preliminary data.</text>
</comment>
<dbReference type="Pfam" id="PF03706">
    <property type="entry name" value="LPG_synthase_TM"/>
    <property type="match status" value="1"/>
</dbReference>
<accession>A0A2T6BEL5</accession>
<feature type="transmembrane region" description="Helical" evidence="6">
    <location>
        <begin position="189"/>
        <end position="211"/>
    </location>
</feature>
<dbReference type="Proteomes" id="UP000243978">
    <property type="component" value="Unassembled WGS sequence"/>
</dbReference>
<organism evidence="7 8">
    <name type="scientific">Litoreibacter ponti</name>
    <dbReference type="NCBI Taxonomy" id="1510457"/>
    <lineage>
        <taxon>Bacteria</taxon>
        <taxon>Pseudomonadati</taxon>
        <taxon>Pseudomonadota</taxon>
        <taxon>Alphaproteobacteria</taxon>
        <taxon>Rhodobacterales</taxon>
        <taxon>Roseobacteraceae</taxon>
        <taxon>Litoreibacter</taxon>
    </lineage>
</organism>
<dbReference type="AlphaFoldDB" id="A0A2T6BEL5"/>
<feature type="transmembrane region" description="Helical" evidence="6">
    <location>
        <begin position="38"/>
        <end position="57"/>
    </location>
</feature>
<keyword evidence="2" id="KW-1003">Cell membrane</keyword>
<evidence type="ECO:0000313" key="8">
    <source>
        <dbReference type="Proteomes" id="UP000243978"/>
    </source>
</evidence>
<reference evidence="7 8" key="1">
    <citation type="submission" date="2018-04" db="EMBL/GenBank/DDBJ databases">
        <title>Genomic Encyclopedia of Archaeal and Bacterial Type Strains, Phase II (KMG-II): from individual species to whole genera.</title>
        <authorList>
            <person name="Goeker M."/>
        </authorList>
    </citation>
    <scope>NUCLEOTIDE SEQUENCE [LARGE SCALE GENOMIC DNA]</scope>
    <source>
        <strain evidence="7 8">DSM 100977</strain>
    </source>
</reference>
<protein>
    <submittedName>
        <fullName evidence="7">Uncharacterized protein (TIRG00374 family)</fullName>
    </submittedName>
</protein>
<feature type="transmembrane region" description="Helical" evidence="6">
    <location>
        <begin position="119"/>
        <end position="139"/>
    </location>
</feature>
<feature type="transmembrane region" description="Helical" evidence="6">
    <location>
        <begin position="145"/>
        <end position="168"/>
    </location>
</feature>
<evidence type="ECO:0000256" key="2">
    <source>
        <dbReference type="ARBA" id="ARBA00022475"/>
    </source>
</evidence>
<dbReference type="RefSeq" id="WP_107846838.1">
    <property type="nucleotide sequence ID" value="NZ_QBKS01000002.1"/>
</dbReference>
<feature type="transmembrane region" description="Helical" evidence="6">
    <location>
        <begin position="223"/>
        <end position="242"/>
    </location>
</feature>
<dbReference type="PANTHER" id="PTHR40277">
    <property type="entry name" value="BLL5419 PROTEIN"/>
    <property type="match status" value="1"/>
</dbReference>
<keyword evidence="4 6" id="KW-1133">Transmembrane helix</keyword>
<evidence type="ECO:0000256" key="1">
    <source>
        <dbReference type="ARBA" id="ARBA00004651"/>
    </source>
</evidence>
<dbReference type="OrthoDB" id="9126302at2"/>
<gene>
    <name evidence="7" type="ORF">C8N43_3326</name>
</gene>
<comment type="subcellular location">
    <subcellularLocation>
        <location evidence="1">Cell membrane</location>
        <topology evidence="1">Multi-pass membrane protein</topology>
    </subcellularLocation>
</comment>
<keyword evidence="3 6" id="KW-0812">Transmembrane</keyword>